<dbReference type="EMBL" id="CM027685">
    <property type="protein sequence ID" value="KAG0525766.1"/>
    <property type="molecule type" value="Genomic_DNA"/>
</dbReference>
<feature type="transmembrane region" description="Helical" evidence="6">
    <location>
        <begin position="194"/>
        <end position="213"/>
    </location>
</feature>
<feature type="transmembrane region" description="Helical" evidence="6">
    <location>
        <begin position="133"/>
        <end position="153"/>
    </location>
</feature>
<keyword evidence="5 6" id="KW-0472">Membrane</keyword>
<dbReference type="AlphaFoldDB" id="A0A921QQ31"/>
<dbReference type="InterPro" id="IPR030184">
    <property type="entry name" value="WAT1-related"/>
</dbReference>
<comment type="similarity">
    <text evidence="2 6">Belongs to the drug/metabolite transporter (DMT) superfamily. Plant drug/metabolite exporter (P-DME) (TC 2.A.7.4) family.</text>
</comment>
<organism evidence="9 10">
    <name type="scientific">Sorghum bicolor</name>
    <name type="common">Sorghum</name>
    <name type="synonym">Sorghum vulgare</name>
    <dbReference type="NCBI Taxonomy" id="4558"/>
    <lineage>
        <taxon>Eukaryota</taxon>
        <taxon>Viridiplantae</taxon>
        <taxon>Streptophyta</taxon>
        <taxon>Embryophyta</taxon>
        <taxon>Tracheophyta</taxon>
        <taxon>Spermatophyta</taxon>
        <taxon>Magnoliopsida</taxon>
        <taxon>Liliopsida</taxon>
        <taxon>Poales</taxon>
        <taxon>Poaceae</taxon>
        <taxon>PACMAD clade</taxon>
        <taxon>Panicoideae</taxon>
        <taxon>Andropogonodae</taxon>
        <taxon>Andropogoneae</taxon>
        <taxon>Sorghinae</taxon>
        <taxon>Sorghum</taxon>
    </lineage>
</organism>
<reference evidence="9" key="2">
    <citation type="submission" date="2020-10" db="EMBL/GenBank/DDBJ databases">
        <authorList>
            <person name="Cooper E.A."/>
            <person name="Brenton Z.W."/>
            <person name="Flinn B.S."/>
            <person name="Jenkins J."/>
            <person name="Shu S."/>
            <person name="Flowers D."/>
            <person name="Luo F."/>
            <person name="Wang Y."/>
            <person name="Xia P."/>
            <person name="Barry K."/>
            <person name="Daum C."/>
            <person name="Lipzen A."/>
            <person name="Yoshinaga Y."/>
            <person name="Schmutz J."/>
            <person name="Saski C."/>
            <person name="Vermerris W."/>
            <person name="Kresovich S."/>
        </authorList>
    </citation>
    <scope>NUCLEOTIDE SEQUENCE</scope>
</reference>
<dbReference type="InterPro" id="IPR000620">
    <property type="entry name" value="EamA_dom"/>
</dbReference>
<accession>A0A921QQ31</accession>
<evidence type="ECO:0000313" key="9">
    <source>
        <dbReference type="EMBL" id="KAG0525766.1"/>
    </source>
</evidence>
<feature type="transmembrane region" description="Helical" evidence="6">
    <location>
        <begin position="264"/>
        <end position="283"/>
    </location>
</feature>
<gene>
    <name evidence="9" type="ORF">BDA96_06G085200</name>
</gene>
<feature type="domain" description="EamA" evidence="8">
    <location>
        <begin position="196"/>
        <end position="333"/>
    </location>
</feature>
<feature type="region of interest" description="Disordered" evidence="7">
    <location>
        <begin position="345"/>
        <end position="384"/>
    </location>
</feature>
<feature type="transmembrane region" description="Helical" evidence="6">
    <location>
        <begin position="71"/>
        <end position="94"/>
    </location>
</feature>
<dbReference type="Pfam" id="PF00892">
    <property type="entry name" value="EamA"/>
    <property type="match status" value="2"/>
</dbReference>
<evidence type="ECO:0000259" key="8">
    <source>
        <dbReference type="Pfam" id="PF00892"/>
    </source>
</evidence>
<dbReference type="InterPro" id="IPR037185">
    <property type="entry name" value="EmrE-like"/>
</dbReference>
<name>A0A921QQ31_SORBI</name>
<dbReference type="GO" id="GO:0016020">
    <property type="term" value="C:membrane"/>
    <property type="evidence" value="ECO:0007669"/>
    <property type="project" value="UniProtKB-SubCell"/>
</dbReference>
<evidence type="ECO:0000256" key="6">
    <source>
        <dbReference type="RuleBase" id="RU363077"/>
    </source>
</evidence>
<keyword evidence="3 6" id="KW-0812">Transmembrane</keyword>
<evidence type="ECO:0000256" key="7">
    <source>
        <dbReference type="SAM" id="MobiDB-lite"/>
    </source>
</evidence>
<evidence type="ECO:0000256" key="1">
    <source>
        <dbReference type="ARBA" id="ARBA00004141"/>
    </source>
</evidence>
<reference evidence="9" key="1">
    <citation type="journal article" date="2019" name="BMC Genomics">
        <title>A new reference genome for Sorghum bicolor reveals high levels of sequence similarity between sweet and grain genotypes: implications for the genetics of sugar metabolism.</title>
        <authorList>
            <person name="Cooper E.A."/>
            <person name="Brenton Z.W."/>
            <person name="Flinn B.S."/>
            <person name="Jenkins J."/>
            <person name="Shu S."/>
            <person name="Flowers D."/>
            <person name="Luo F."/>
            <person name="Wang Y."/>
            <person name="Xia P."/>
            <person name="Barry K."/>
            <person name="Daum C."/>
            <person name="Lipzen A."/>
            <person name="Yoshinaga Y."/>
            <person name="Schmutz J."/>
            <person name="Saski C."/>
            <person name="Vermerris W."/>
            <person name="Kresovich S."/>
        </authorList>
    </citation>
    <scope>NUCLEOTIDE SEQUENCE</scope>
</reference>
<evidence type="ECO:0000313" key="10">
    <source>
        <dbReference type="Proteomes" id="UP000807115"/>
    </source>
</evidence>
<feature type="transmembrane region" description="Helical" evidence="6">
    <location>
        <begin position="37"/>
        <end position="59"/>
    </location>
</feature>
<dbReference type="PANTHER" id="PTHR31218">
    <property type="entry name" value="WAT1-RELATED PROTEIN"/>
    <property type="match status" value="1"/>
</dbReference>
<feature type="transmembrane region" description="Helical" evidence="6">
    <location>
        <begin position="316"/>
        <end position="334"/>
    </location>
</feature>
<comment type="subcellular location">
    <subcellularLocation>
        <location evidence="1 6">Membrane</location>
        <topology evidence="1 6">Multi-pass membrane protein</topology>
    </subcellularLocation>
</comment>
<feature type="transmembrane region" description="Helical" evidence="6">
    <location>
        <begin position="290"/>
        <end position="310"/>
    </location>
</feature>
<dbReference type="Proteomes" id="UP000807115">
    <property type="component" value="Chromosome 6"/>
</dbReference>
<evidence type="ECO:0000256" key="5">
    <source>
        <dbReference type="ARBA" id="ARBA00023136"/>
    </source>
</evidence>
<feature type="transmembrane region" description="Helical" evidence="6">
    <location>
        <begin position="225"/>
        <end position="244"/>
    </location>
</feature>
<dbReference type="GO" id="GO:0022857">
    <property type="term" value="F:transmembrane transporter activity"/>
    <property type="evidence" value="ECO:0007669"/>
    <property type="project" value="InterPro"/>
</dbReference>
<evidence type="ECO:0000256" key="2">
    <source>
        <dbReference type="ARBA" id="ARBA00007635"/>
    </source>
</evidence>
<evidence type="ECO:0000256" key="3">
    <source>
        <dbReference type="ARBA" id="ARBA00022692"/>
    </source>
</evidence>
<feature type="compositionally biased region" description="Low complexity" evidence="7">
    <location>
        <begin position="375"/>
        <end position="384"/>
    </location>
</feature>
<proteinExistence type="inferred from homology"/>
<dbReference type="SUPFAM" id="SSF103481">
    <property type="entry name" value="Multidrug resistance efflux transporter EmrE"/>
    <property type="match status" value="2"/>
</dbReference>
<feature type="transmembrane region" description="Helical" evidence="6">
    <location>
        <begin position="100"/>
        <end position="121"/>
    </location>
</feature>
<feature type="transmembrane region" description="Helical" evidence="6">
    <location>
        <begin position="12"/>
        <end position="31"/>
    </location>
</feature>
<sequence length="384" mass="40655">MGVVHRAKPAMAMVAVEFVFSALQIFIKLALDDGMDVRVLVAYRLMFATAFLCPLAFLLERKKRPPLTMKVVLGLFLCGLFGIAINQNLLVLAMKLTNSTTIVTALSNLTPQSTFIVAILTRQEMVKLGKASGRAKLAGTLVGLGGAMLVTFYRGPEIGFMHRLALTAGGLRDAHAQHGGGGGHAGTTTTAARIVGSFLAITSCFSYAIWLSIQAKVGEVFPCHYSIAALVCLSGAVQSALLALCFRRDSPHWRLGLDVRLYSSAYAGVVASGLAFPLMSWCLRKRGPLYVAMFGPLIIVFVAVLSSIFLDETLHLGIVLGAVLIVAGLYMVLWGKAREAQEKEAAAAAPAPARAVPVPTDEELGKESTAPPPAADAAANGETK</sequence>
<feature type="domain" description="EamA" evidence="8">
    <location>
        <begin position="11"/>
        <end position="151"/>
    </location>
</feature>
<feature type="compositionally biased region" description="Low complexity" evidence="7">
    <location>
        <begin position="346"/>
        <end position="359"/>
    </location>
</feature>
<protein>
    <recommendedName>
        <fullName evidence="6">WAT1-related protein</fullName>
    </recommendedName>
</protein>
<keyword evidence="4 6" id="KW-1133">Transmembrane helix</keyword>
<comment type="caution">
    <text evidence="9">The sequence shown here is derived from an EMBL/GenBank/DDBJ whole genome shotgun (WGS) entry which is preliminary data.</text>
</comment>
<evidence type="ECO:0000256" key="4">
    <source>
        <dbReference type="ARBA" id="ARBA00022989"/>
    </source>
</evidence>